<gene>
    <name evidence="1" type="ORF">HMPREF0293_0502</name>
</gene>
<evidence type="ECO:0000313" key="1">
    <source>
        <dbReference type="EMBL" id="EEI63999.1"/>
    </source>
</evidence>
<evidence type="ECO:0000313" key="2">
    <source>
        <dbReference type="Proteomes" id="UP000006237"/>
    </source>
</evidence>
<keyword evidence="2" id="KW-1185">Reference proteome</keyword>
<reference evidence="1 2" key="1">
    <citation type="submission" date="2009-01" db="EMBL/GenBank/DDBJ databases">
        <authorList>
            <person name="Qin X."/>
            <person name="Bachman B."/>
            <person name="Battles P."/>
            <person name="Bell A."/>
            <person name="Bess C."/>
            <person name="Bickham C."/>
            <person name="Chaboub L."/>
            <person name="Chen D."/>
            <person name="Coyle M."/>
            <person name="Deiros D.R."/>
            <person name="Dinh H."/>
            <person name="Forbes L."/>
            <person name="Fowler G."/>
            <person name="Francisco L."/>
            <person name="Fu Q."/>
            <person name="Gubbala S."/>
            <person name="Hale W."/>
            <person name="Han Y."/>
            <person name="Hemphill L."/>
            <person name="Highlander S.K."/>
            <person name="Hirani K."/>
            <person name="Hogues M."/>
            <person name="Jackson L."/>
            <person name="Jakkamsetti A."/>
            <person name="Javaid M."/>
            <person name="Jiang H."/>
            <person name="Korchina V."/>
            <person name="Kovar C."/>
            <person name="Lara F."/>
            <person name="Lee S."/>
            <person name="Mata R."/>
            <person name="Mathew T."/>
            <person name="Moen C."/>
            <person name="Morales K."/>
            <person name="Munidasa M."/>
            <person name="Nazareth L."/>
            <person name="Ngo R."/>
            <person name="Nguyen L."/>
            <person name="Okwuonu G."/>
            <person name="Ongeri F."/>
            <person name="Patil S."/>
            <person name="Petrosino J."/>
            <person name="Pham C."/>
            <person name="Pham P."/>
            <person name="Pu L.-L."/>
            <person name="Puazo M."/>
            <person name="Raj R."/>
            <person name="Reid J."/>
            <person name="Rouhana J."/>
            <person name="Saada N."/>
            <person name="Shang Y."/>
            <person name="Simmons D."/>
            <person name="Thornton R."/>
            <person name="Warren J."/>
            <person name="Weissenberger G."/>
            <person name="Zhang J."/>
            <person name="Zhang L."/>
            <person name="Zhou C."/>
            <person name="Zhu D."/>
            <person name="Muzny D."/>
            <person name="Worley K."/>
            <person name="Gibbs R."/>
        </authorList>
    </citation>
    <scope>NUCLEOTIDE SEQUENCE [LARGE SCALE GENOMIC DNA]</scope>
    <source>
        <strain evidence="1 2">ATCC 51866</strain>
    </source>
</reference>
<protein>
    <submittedName>
        <fullName evidence="1">Uncharacterized protein</fullName>
    </submittedName>
</protein>
<sequence length="39" mass="4480">MVFTHLDVSRNSDLFRVERQALTVVLCVGNTPYLKTVEK</sequence>
<accession>A0ABP2DXD9</accession>
<name>A0ABP2DXD9_9CORY</name>
<dbReference type="Proteomes" id="UP000006237">
    <property type="component" value="Unassembled WGS sequence"/>
</dbReference>
<proteinExistence type="predicted"/>
<comment type="caution">
    <text evidence="1">The sequence shown here is derived from an EMBL/GenBank/DDBJ whole genome shotgun (WGS) entry which is preliminary data.</text>
</comment>
<organism evidence="1 2">
    <name type="scientific">Corynebacterium glucuronolyticum ATCC 51866</name>
    <dbReference type="NCBI Taxonomy" id="548478"/>
    <lineage>
        <taxon>Bacteria</taxon>
        <taxon>Bacillati</taxon>
        <taxon>Actinomycetota</taxon>
        <taxon>Actinomycetes</taxon>
        <taxon>Mycobacteriales</taxon>
        <taxon>Corynebacteriaceae</taxon>
        <taxon>Corynebacterium</taxon>
    </lineage>
</organism>
<dbReference type="EMBL" id="ACHF01000017">
    <property type="protein sequence ID" value="EEI63999.1"/>
    <property type="molecule type" value="Genomic_DNA"/>
</dbReference>